<reference evidence="1 2" key="1">
    <citation type="journal article" date="2021" name="Elife">
        <title>Chloroplast acquisition without the gene transfer in kleptoplastic sea slugs, Plakobranchus ocellatus.</title>
        <authorList>
            <person name="Maeda T."/>
            <person name="Takahashi S."/>
            <person name="Yoshida T."/>
            <person name="Shimamura S."/>
            <person name="Takaki Y."/>
            <person name="Nagai Y."/>
            <person name="Toyoda A."/>
            <person name="Suzuki Y."/>
            <person name="Arimoto A."/>
            <person name="Ishii H."/>
            <person name="Satoh N."/>
            <person name="Nishiyama T."/>
            <person name="Hasebe M."/>
            <person name="Maruyama T."/>
            <person name="Minagawa J."/>
            <person name="Obokata J."/>
            <person name="Shigenobu S."/>
        </authorList>
    </citation>
    <scope>NUCLEOTIDE SEQUENCE [LARGE SCALE GENOMIC DNA]</scope>
</reference>
<accession>A0AAV4BPJ5</accession>
<gene>
    <name evidence="1" type="ORF">PoB_004727400</name>
</gene>
<dbReference type="EMBL" id="BLXT01005191">
    <property type="protein sequence ID" value="GFO20769.1"/>
    <property type="molecule type" value="Genomic_DNA"/>
</dbReference>
<proteinExistence type="predicted"/>
<sequence>MSQMPLIGQFNVQNVEQGQHDIAIETDIEKVEFLEAFYWLLLYVKCAEMSHITMHHSQGDSQSALALQRLFRRGFESRHRLPSLMQGLKA</sequence>
<evidence type="ECO:0000313" key="2">
    <source>
        <dbReference type="Proteomes" id="UP000735302"/>
    </source>
</evidence>
<protein>
    <submittedName>
        <fullName evidence="1">Uncharacterized protein</fullName>
    </submittedName>
</protein>
<comment type="caution">
    <text evidence="1">The sequence shown here is derived from an EMBL/GenBank/DDBJ whole genome shotgun (WGS) entry which is preliminary data.</text>
</comment>
<evidence type="ECO:0000313" key="1">
    <source>
        <dbReference type="EMBL" id="GFO20769.1"/>
    </source>
</evidence>
<organism evidence="1 2">
    <name type="scientific">Plakobranchus ocellatus</name>
    <dbReference type="NCBI Taxonomy" id="259542"/>
    <lineage>
        <taxon>Eukaryota</taxon>
        <taxon>Metazoa</taxon>
        <taxon>Spiralia</taxon>
        <taxon>Lophotrochozoa</taxon>
        <taxon>Mollusca</taxon>
        <taxon>Gastropoda</taxon>
        <taxon>Heterobranchia</taxon>
        <taxon>Euthyneura</taxon>
        <taxon>Panpulmonata</taxon>
        <taxon>Sacoglossa</taxon>
        <taxon>Placobranchoidea</taxon>
        <taxon>Plakobranchidae</taxon>
        <taxon>Plakobranchus</taxon>
    </lineage>
</organism>
<name>A0AAV4BPJ5_9GAST</name>
<dbReference type="AlphaFoldDB" id="A0AAV4BPJ5"/>
<dbReference type="Proteomes" id="UP000735302">
    <property type="component" value="Unassembled WGS sequence"/>
</dbReference>
<keyword evidence="2" id="KW-1185">Reference proteome</keyword>